<accession>A0A561VGY0</accession>
<keyword evidence="1" id="KW-0413">Isomerase</keyword>
<dbReference type="Gene3D" id="3.40.30.10">
    <property type="entry name" value="Glutaredoxin"/>
    <property type="match status" value="1"/>
</dbReference>
<organism evidence="1 2">
    <name type="scientific">Actinoplanes teichomyceticus</name>
    <dbReference type="NCBI Taxonomy" id="1867"/>
    <lineage>
        <taxon>Bacteria</taxon>
        <taxon>Bacillati</taxon>
        <taxon>Actinomycetota</taxon>
        <taxon>Actinomycetes</taxon>
        <taxon>Micromonosporales</taxon>
        <taxon>Micromonosporaceae</taxon>
        <taxon>Actinoplanes</taxon>
    </lineage>
</organism>
<comment type="caution">
    <text evidence="1">The sequence shown here is derived from an EMBL/GenBank/DDBJ whole genome shotgun (WGS) entry which is preliminary data.</text>
</comment>
<sequence length="183" mass="19258">MPYLIAAVVLVGILCVLDLILSLGVIRRLRIHNELITKLMSGEATSVAMMMPVGDSAEPFTAITDADGMVTEKSLPGRNLVGFFLEDCTGCQQLLPDFLAAAARFPGGRERVLAVVVHTSGEEKIADYRGRLAPVARVVVEGADQGIGAAMKVRGFPAFGLLDDGRLLASGPEILRATAPAVG</sequence>
<dbReference type="AlphaFoldDB" id="A0A561VGY0"/>
<dbReference type="SUPFAM" id="SSF52833">
    <property type="entry name" value="Thioredoxin-like"/>
    <property type="match status" value="1"/>
</dbReference>
<evidence type="ECO:0000313" key="2">
    <source>
        <dbReference type="Proteomes" id="UP000320239"/>
    </source>
</evidence>
<dbReference type="EMBL" id="VIWY01000007">
    <property type="protein sequence ID" value="TWG10880.1"/>
    <property type="molecule type" value="Genomic_DNA"/>
</dbReference>
<proteinExistence type="predicted"/>
<protein>
    <submittedName>
        <fullName evidence="1">Thiol-disulfide isomerase/thioredoxin</fullName>
    </submittedName>
</protein>
<dbReference type="InterPro" id="IPR036249">
    <property type="entry name" value="Thioredoxin-like_sf"/>
</dbReference>
<name>A0A561VGY0_ACTTI</name>
<evidence type="ECO:0000313" key="1">
    <source>
        <dbReference type="EMBL" id="TWG10880.1"/>
    </source>
</evidence>
<dbReference type="Proteomes" id="UP000320239">
    <property type="component" value="Unassembled WGS sequence"/>
</dbReference>
<dbReference type="GO" id="GO:0016853">
    <property type="term" value="F:isomerase activity"/>
    <property type="evidence" value="ECO:0007669"/>
    <property type="project" value="UniProtKB-KW"/>
</dbReference>
<dbReference type="OrthoDB" id="128449at2"/>
<gene>
    <name evidence="1" type="ORF">FHX34_107378</name>
</gene>
<reference evidence="1 2" key="1">
    <citation type="submission" date="2019-06" db="EMBL/GenBank/DDBJ databases">
        <title>Sequencing the genomes of 1000 actinobacteria strains.</title>
        <authorList>
            <person name="Klenk H.-P."/>
        </authorList>
    </citation>
    <scope>NUCLEOTIDE SEQUENCE [LARGE SCALE GENOMIC DNA]</scope>
    <source>
        <strain evidence="1 2">DSM 43866</strain>
    </source>
</reference>
<keyword evidence="2" id="KW-1185">Reference proteome</keyword>
<dbReference type="RefSeq" id="WP_122976421.1">
    <property type="nucleotide sequence ID" value="NZ_BOMX01000062.1"/>
</dbReference>